<accession>A0ABT8BIS6</accession>
<evidence type="ECO:0000313" key="2">
    <source>
        <dbReference type="EMBL" id="MDN3592068.1"/>
    </source>
</evidence>
<dbReference type="EMBL" id="JAUFPX010000015">
    <property type="protein sequence ID" value="MDN3592068.1"/>
    <property type="molecule type" value="Genomic_DNA"/>
</dbReference>
<dbReference type="SUPFAM" id="SSF56747">
    <property type="entry name" value="Prim-pol domain"/>
    <property type="match status" value="1"/>
</dbReference>
<dbReference type="Proteomes" id="UP001224644">
    <property type="component" value="Unassembled WGS sequence"/>
</dbReference>
<gene>
    <name evidence="2" type="ORF">QWZ12_15835</name>
</gene>
<feature type="domain" description="DNA primase/polymerase bifunctional N-terminal" evidence="1">
    <location>
        <begin position="14"/>
        <end position="181"/>
    </location>
</feature>
<protein>
    <submittedName>
        <fullName evidence="2">Bifunctional DNA primase/polymerase</fullName>
    </submittedName>
</protein>
<dbReference type="InterPro" id="IPR015330">
    <property type="entry name" value="DNA_primase/pol_bifunc_N"/>
</dbReference>
<sequence>MPHPSDLSPFAEAGPALIARGYSALPIAPGDKAPGAFIGGEWRMMRGWSKFCGVLPPAFQVKTWTAWPNAGVGVACGNGLVLVDIDLEEAVGHVMAALPPTFVAKKGAKGLTLAFRGNTAKIRSRAFKIDKVGAVDLLSDGKQSVLPPSIHPRTGRPYVWMTERTLLDTPLAELPEVPDNVADLIAEALKPLGYAPEATFEFGGEIKESVSQSTDFFRRLNEDALANLDAWVPKLNLYRSIRQSGGGWRAVPHWRPSSKGNSPQKRALNLSFDPRGIKDFGDGDKTYTPLNVVMAACDLGDDLDTAAKWLGEWIGYDFGGIIDIVAGPSSPSERAKAARAAAAALPAPVVPAAVLAASEPAPEAVSPPRPTPAVPLGNIAAALAGLPYEPEAAIPSATVDRKLERYRRLEELSHAPGLVGQMVDWITESAPKPSRVLALGAALAAIGTMSGRHYKTPTNLRTNVYIINLAGSTYGKDHARKCLNYLFERHGMGKHVGGSKIMSGSALRKQMEQQPATLYMLDEYAGMMRDISDRRSGPHVMMIRDFMLEYYGSSAGVFRGADYAGEKGQVQYAPNLCIYATSTPEDFWASVGSKLVTDGFLGRNIIMTVDGPRPRTSEPKREIEDIPRSIIDTFHKIMEQRGGNLSGMTNDGSTEVATLAIGFAPATKKMIFTRIAEIEDESDLGPPEFSSIYGRIAENAQKLACILAVGVDPDAPFLTPEMLDWGFEVARISAESAMDEMRTRLADSDFQRQYQEVKRFVADAGSVGLSRTALTKRINGKFAPRVFEDIMKMLDESGDVKIQMTQNPRGGPLAARYVYLGQEQAMLRLG</sequence>
<dbReference type="RefSeq" id="WP_238226134.1">
    <property type="nucleotide sequence ID" value="NZ_BPQD01000016.1"/>
</dbReference>
<evidence type="ECO:0000259" key="1">
    <source>
        <dbReference type="SMART" id="SM00943"/>
    </source>
</evidence>
<proteinExistence type="predicted"/>
<reference evidence="3" key="1">
    <citation type="journal article" date="2019" name="Int. J. Syst. Evol. Microbiol.">
        <title>The Global Catalogue of Microorganisms (GCM) 10K type strain sequencing project: providing services to taxonomists for standard genome sequencing and annotation.</title>
        <authorList>
            <consortium name="The Broad Institute Genomics Platform"/>
            <consortium name="The Broad Institute Genome Sequencing Center for Infectious Disease"/>
            <person name="Wu L."/>
            <person name="Ma J."/>
        </authorList>
    </citation>
    <scope>NUCLEOTIDE SEQUENCE [LARGE SCALE GENOMIC DNA]</scope>
    <source>
        <strain evidence="3">CECT 7069</strain>
    </source>
</reference>
<comment type="caution">
    <text evidence="2">The sequence shown here is derived from an EMBL/GenBank/DDBJ whole genome shotgun (WGS) entry which is preliminary data.</text>
</comment>
<evidence type="ECO:0000313" key="3">
    <source>
        <dbReference type="Proteomes" id="UP001224644"/>
    </source>
</evidence>
<name>A0ABT8BIS6_9HYPH</name>
<organism evidence="2 3">
    <name type="scientific">Methylobacterium adhaesivum</name>
    <dbReference type="NCBI Taxonomy" id="333297"/>
    <lineage>
        <taxon>Bacteria</taxon>
        <taxon>Pseudomonadati</taxon>
        <taxon>Pseudomonadota</taxon>
        <taxon>Alphaproteobacteria</taxon>
        <taxon>Hyphomicrobiales</taxon>
        <taxon>Methylobacteriaceae</taxon>
        <taxon>Methylobacterium</taxon>
    </lineage>
</organism>
<dbReference type="Pfam" id="PF09250">
    <property type="entry name" value="Prim-Pol"/>
    <property type="match status" value="1"/>
</dbReference>
<dbReference type="SMART" id="SM00943">
    <property type="entry name" value="Prim-Pol"/>
    <property type="match status" value="1"/>
</dbReference>
<keyword evidence="3" id="KW-1185">Reference proteome</keyword>
<dbReference type="CDD" id="cd04859">
    <property type="entry name" value="Prim_Pol"/>
    <property type="match status" value="1"/>
</dbReference>